<evidence type="ECO:0000313" key="1">
    <source>
        <dbReference type="EMBL" id="WHI00176.1"/>
    </source>
</evidence>
<gene>
    <name evidence="2" type="ORF">QDW62_10125</name>
    <name evidence="1" type="ORF">QDW62_15615</name>
</gene>
<proteinExistence type="predicted"/>
<protein>
    <submittedName>
        <fullName evidence="1">Uncharacterized protein</fullName>
    </submittedName>
</protein>
<dbReference type="Proteomes" id="UP001179946">
    <property type="component" value="Chromosome"/>
</dbReference>
<evidence type="ECO:0000313" key="2">
    <source>
        <dbReference type="EMBL" id="WHI03835.1"/>
    </source>
</evidence>
<dbReference type="EMBL" id="CP122634">
    <property type="protein sequence ID" value="WHI00176.1"/>
    <property type="molecule type" value="Genomic_DNA"/>
</dbReference>
<accession>A0AAF0HG75</accession>
<organism evidence="1 3">
    <name type="scientific">Escherichia coli</name>
    <dbReference type="NCBI Taxonomy" id="562"/>
    <lineage>
        <taxon>Bacteria</taxon>
        <taxon>Pseudomonadati</taxon>
        <taxon>Pseudomonadota</taxon>
        <taxon>Gammaproteobacteria</taxon>
        <taxon>Enterobacterales</taxon>
        <taxon>Enterobacteriaceae</taxon>
        <taxon>Escherichia</taxon>
    </lineage>
</organism>
<dbReference type="AlphaFoldDB" id="A0AAF0HG75"/>
<evidence type="ECO:0000313" key="3">
    <source>
        <dbReference type="Proteomes" id="UP001179946"/>
    </source>
</evidence>
<reference evidence="1" key="1">
    <citation type="journal article" date="2023" name="Front. Microbiol.">
        <title>Virotyping and genetic antimicrobial susceptibility testing of porcine ETEC/STEC strains and associated plasmid types.</title>
        <authorList>
            <person name="Vereecke N."/>
            <person name="Van Hoorde S."/>
            <person name="Sperling D."/>
            <person name="Theuns S."/>
            <person name="Devriendt B."/>
            <person name="Cox E."/>
        </authorList>
    </citation>
    <scope>NUCLEOTIDE SEQUENCE</scope>
    <source>
        <strain evidence="1">ETEC4085</strain>
    </source>
</reference>
<name>A0AAF0HG75_ECOLX</name>
<dbReference type="EMBL" id="CP122634">
    <property type="protein sequence ID" value="WHI03835.1"/>
    <property type="molecule type" value="Genomic_DNA"/>
</dbReference>
<dbReference type="RefSeq" id="WP_236293809.1">
    <property type="nucleotide sequence ID" value="NZ_CP024141.1"/>
</dbReference>
<sequence length="97" mass="11035">MMKFTGLQSSALPDTSDSVKECVNLGQWMLFKSYAHEVTTTFEVVFFLKTGDEIFGLNERGQITSTQITEHLSIDELFYFIDIPKPPSFSNAMPPKY</sequence>